<dbReference type="GO" id="GO:0007219">
    <property type="term" value="P:Notch signaling pathway"/>
    <property type="evidence" value="ECO:0007669"/>
    <property type="project" value="InterPro"/>
</dbReference>
<keyword evidence="2" id="KW-1185">Reference proteome</keyword>
<dbReference type="PANTHER" id="PTHR12254:SF0">
    <property type="entry name" value="BARBU-RELATED"/>
    <property type="match status" value="1"/>
</dbReference>
<dbReference type="GO" id="GO:0007423">
    <property type="term" value="P:sensory organ development"/>
    <property type="evidence" value="ECO:0007669"/>
    <property type="project" value="InterPro"/>
</dbReference>
<dbReference type="EnsemblMetazoa" id="AMAM018012-RA">
    <property type="protein sequence ID" value="AMAM018012-PA"/>
    <property type="gene ID" value="AMAM018012"/>
</dbReference>
<evidence type="ECO:0008006" key="3">
    <source>
        <dbReference type="Google" id="ProtNLM"/>
    </source>
</evidence>
<reference evidence="1" key="2">
    <citation type="submission" date="2020-05" db="UniProtKB">
        <authorList>
            <consortium name="EnsemblMetazoa"/>
        </authorList>
    </citation>
    <scope>IDENTIFICATION</scope>
    <source>
        <strain evidence="1">maculatus3</strain>
    </source>
</reference>
<accession>A0A182T1Z7</accession>
<proteinExistence type="predicted"/>
<evidence type="ECO:0000313" key="2">
    <source>
        <dbReference type="Proteomes" id="UP000075901"/>
    </source>
</evidence>
<reference evidence="2" key="1">
    <citation type="submission" date="2013-09" db="EMBL/GenBank/DDBJ databases">
        <title>The Genome Sequence of Anopheles maculatus species B.</title>
        <authorList>
            <consortium name="The Broad Institute Genomics Platform"/>
            <person name="Neafsey D.E."/>
            <person name="Besansky N."/>
            <person name="Howell P."/>
            <person name="Walton C."/>
            <person name="Young S.K."/>
            <person name="Zeng Q."/>
            <person name="Gargeya S."/>
            <person name="Fitzgerald M."/>
            <person name="Haas B."/>
            <person name="Abouelleil A."/>
            <person name="Allen A.W."/>
            <person name="Alvarado L."/>
            <person name="Arachchi H.M."/>
            <person name="Berlin A.M."/>
            <person name="Chapman S.B."/>
            <person name="Gainer-Dewar J."/>
            <person name="Goldberg J."/>
            <person name="Griggs A."/>
            <person name="Gujja S."/>
            <person name="Hansen M."/>
            <person name="Howarth C."/>
            <person name="Imamovic A."/>
            <person name="Ireland A."/>
            <person name="Larimer J."/>
            <person name="McCowan C."/>
            <person name="Murphy C."/>
            <person name="Pearson M."/>
            <person name="Poon T.W."/>
            <person name="Priest M."/>
            <person name="Roberts A."/>
            <person name="Saif S."/>
            <person name="Shea T."/>
            <person name="Sisk P."/>
            <person name="Sykes S."/>
            <person name="Wortman J."/>
            <person name="Nusbaum C."/>
            <person name="Birren B."/>
        </authorList>
    </citation>
    <scope>NUCLEOTIDE SEQUENCE [LARGE SCALE GENOMIC DNA]</scope>
    <source>
        <strain evidence="2">maculatus3</strain>
    </source>
</reference>
<sequence>MYSYAVNNNNAAAANMAACSNNSINENRYNSEKLAKSSAVYRLKKILKPLVTLLKSKSHKTQSVKSSNTAYTVDQRRSIISYIDDFDCDYDNSANERLEAELVAELEQCRATDAAILVLENQQLRLQPVVPEELYVPVHFARTEAGTFFWTAMPAREVDEDLIQPAHCYSEEKQYAQQAYADRWAQA</sequence>
<protein>
    <recommendedName>
        <fullName evidence="3">Enhancer of split malpha protein</fullName>
    </recommendedName>
</protein>
<dbReference type="VEuPathDB" id="VectorBase:AMAM018012"/>
<dbReference type="PANTHER" id="PTHR12254">
    <property type="entry name" value="ENHANCER OF SPLIT MALPHA PROTEIN"/>
    <property type="match status" value="1"/>
</dbReference>
<evidence type="ECO:0000313" key="1">
    <source>
        <dbReference type="EnsemblMetazoa" id="AMAM018012-PA"/>
    </source>
</evidence>
<dbReference type="Pfam" id="PF15952">
    <property type="entry name" value="ESM4"/>
    <property type="match status" value="1"/>
</dbReference>
<dbReference type="AlphaFoldDB" id="A0A182T1Z7"/>
<dbReference type="InterPro" id="IPR029686">
    <property type="entry name" value="Malpha/m4/m2"/>
</dbReference>
<dbReference type="Proteomes" id="UP000075901">
    <property type="component" value="Unassembled WGS sequence"/>
</dbReference>
<organism evidence="1 2">
    <name type="scientific">Anopheles maculatus</name>
    <dbReference type="NCBI Taxonomy" id="74869"/>
    <lineage>
        <taxon>Eukaryota</taxon>
        <taxon>Metazoa</taxon>
        <taxon>Ecdysozoa</taxon>
        <taxon>Arthropoda</taxon>
        <taxon>Hexapoda</taxon>
        <taxon>Insecta</taxon>
        <taxon>Pterygota</taxon>
        <taxon>Neoptera</taxon>
        <taxon>Endopterygota</taxon>
        <taxon>Diptera</taxon>
        <taxon>Nematocera</taxon>
        <taxon>Culicoidea</taxon>
        <taxon>Culicidae</taxon>
        <taxon>Anophelinae</taxon>
        <taxon>Anopheles</taxon>
        <taxon>Anopheles maculatus group</taxon>
    </lineage>
</organism>
<name>A0A182T1Z7_9DIPT</name>